<dbReference type="PROSITE" id="PS00562">
    <property type="entry name" value="CBM1_1"/>
    <property type="match status" value="1"/>
</dbReference>
<gene>
    <name evidence="4" type="ORF">FA15DRAFT_701183</name>
</gene>
<keyword evidence="1 2" id="KW-0732">Signal</keyword>
<evidence type="ECO:0000313" key="5">
    <source>
        <dbReference type="Proteomes" id="UP000307440"/>
    </source>
</evidence>
<dbReference type="OrthoDB" id="507128at2759"/>
<feature type="signal peptide" evidence="2">
    <location>
        <begin position="1"/>
        <end position="20"/>
    </location>
</feature>
<dbReference type="Gene3D" id="2.120.10.30">
    <property type="entry name" value="TolB, C-terminal domain"/>
    <property type="match status" value="1"/>
</dbReference>
<evidence type="ECO:0000259" key="3">
    <source>
        <dbReference type="PROSITE" id="PS51164"/>
    </source>
</evidence>
<dbReference type="InterPro" id="IPR035971">
    <property type="entry name" value="CBD_sf"/>
</dbReference>
<accession>A0A5C3L5K7</accession>
<dbReference type="STRING" id="230819.A0A5C3L5K7"/>
<dbReference type="Pfam" id="PF00734">
    <property type="entry name" value="CBM_1"/>
    <property type="match status" value="1"/>
</dbReference>
<sequence>MFLLLSSALVLILQVLGVAGQTPINCAGAPAPSYAMTVAAGWQSTPVLGRLRSPRGITADSRGNLLVLQRGLGVTGHQVDANGCVVGTSKTIVADTRLNHAIDVVGNKLFASTPDIAYSWDYNPETMTATNMKTLVTGMSNPGHNTRTIHVSRKYPDYISLSVGSDSNIDVPSFRAEVGRSQIRVFDMRGLPANGAGYNSSYGKVFGFGLRNDVGIAEDRGGTIWSVENSLDNAYRNANGVRRDIHNNNPAEKVYKLGNPTSPNTSLFGGYPYCFTVWEQADFTDKAMQPGDWFVQDTTGQYTDAWCEANSVKPVALLPPHTAPLDMKFGVRQDDANLYVGLHGSWNRTPPQGYKVVIIPGRYSASGEWSPTVGLAATKASFTDLLTNRNENQCTGGCFRPVGLVFSADGNNLYVASDTSGEVFLLKAPPPVIPITTLPNTSPTPTATLPISTTTNSPGQPTQSIWGQCGGTGYSGPTACAAGSSCKAVNNFYSQCQPA</sequence>
<organism evidence="4 5">
    <name type="scientific">Coprinopsis marcescibilis</name>
    <name type="common">Agaric fungus</name>
    <name type="synonym">Psathyrella marcescibilis</name>
    <dbReference type="NCBI Taxonomy" id="230819"/>
    <lineage>
        <taxon>Eukaryota</taxon>
        <taxon>Fungi</taxon>
        <taxon>Dikarya</taxon>
        <taxon>Basidiomycota</taxon>
        <taxon>Agaricomycotina</taxon>
        <taxon>Agaricomycetes</taxon>
        <taxon>Agaricomycetidae</taxon>
        <taxon>Agaricales</taxon>
        <taxon>Agaricineae</taxon>
        <taxon>Psathyrellaceae</taxon>
        <taxon>Coprinopsis</taxon>
    </lineage>
</organism>
<evidence type="ECO:0000313" key="4">
    <source>
        <dbReference type="EMBL" id="TFK28294.1"/>
    </source>
</evidence>
<feature type="chain" id="PRO_5023101272" description="CBM1 domain-containing protein" evidence="2">
    <location>
        <begin position="21"/>
        <end position="499"/>
    </location>
</feature>
<dbReference type="InterPro" id="IPR011042">
    <property type="entry name" value="6-blade_b-propeller_TolB-like"/>
</dbReference>
<dbReference type="Proteomes" id="UP000307440">
    <property type="component" value="Unassembled WGS sequence"/>
</dbReference>
<dbReference type="SUPFAM" id="SSF57180">
    <property type="entry name" value="Cellulose-binding domain"/>
    <property type="match status" value="1"/>
</dbReference>
<evidence type="ECO:0000256" key="2">
    <source>
        <dbReference type="SAM" id="SignalP"/>
    </source>
</evidence>
<protein>
    <recommendedName>
        <fullName evidence="3">CBM1 domain-containing protein</fullName>
    </recommendedName>
</protein>
<dbReference type="GO" id="GO:0005576">
    <property type="term" value="C:extracellular region"/>
    <property type="evidence" value="ECO:0007669"/>
    <property type="project" value="InterPro"/>
</dbReference>
<proteinExistence type="predicted"/>
<dbReference type="InterPro" id="IPR011041">
    <property type="entry name" value="Quinoprot_gluc/sorb_DH_b-prop"/>
</dbReference>
<dbReference type="Pfam" id="PF22807">
    <property type="entry name" value="TrAA12"/>
    <property type="match status" value="1"/>
</dbReference>
<dbReference type="InterPro" id="IPR054539">
    <property type="entry name" value="Beta-prop_PDH"/>
</dbReference>
<name>A0A5C3L5K7_COPMA</name>
<dbReference type="InterPro" id="IPR000254">
    <property type="entry name" value="CBD"/>
</dbReference>
<reference evidence="4 5" key="1">
    <citation type="journal article" date="2019" name="Nat. Ecol. Evol.">
        <title>Megaphylogeny resolves global patterns of mushroom evolution.</title>
        <authorList>
            <person name="Varga T."/>
            <person name="Krizsan K."/>
            <person name="Foldi C."/>
            <person name="Dima B."/>
            <person name="Sanchez-Garcia M."/>
            <person name="Sanchez-Ramirez S."/>
            <person name="Szollosi G.J."/>
            <person name="Szarkandi J.G."/>
            <person name="Papp V."/>
            <person name="Albert L."/>
            <person name="Andreopoulos W."/>
            <person name="Angelini C."/>
            <person name="Antonin V."/>
            <person name="Barry K.W."/>
            <person name="Bougher N.L."/>
            <person name="Buchanan P."/>
            <person name="Buyck B."/>
            <person name="Bense V."/>
            <person name="Catcheside P."/>
            <person name="Chovatia M."/>
            <person name="Cooper J."/>
            <person name="Damon W."/>
            <person name="Desjardin D."/>
            <person name="Finy P."/>
            <person name="Geml J."/>
            <person name="Haridas S."/>
            <person name="Hughes K."/>
            <person name="Justo A."/>
            <person name="Karasinski D."/>
            <person name="Kautmanova I."/>
            <person name="Kiss B."/>
            <person name="Kocsube S."/>
            <person name="Kotiranta H."/>
            <person name="LaButti K.M."/>
            <person name="Lechner B.E."/>
            <person name="Liimatainen K."/>
            <person name="Lipzen A."/>
            <person name="Lukacs Z."/>
            <person name="Mihaltcheva S."/>
            <person name="Morgado L.N."/>
            <person name="Niskanen T."/>
            <person name="Noordeloos M.E."/>
            <person name="Ohm R.A."/>
            <person name="Ortiz-Santana B."/>
            <person name="Ovrebo C."/>
            <person name="Racz N."/>
            <person name="Riley R."/>
            <person name="Savchenko A."/>
            <person name="Shiryaev A."/>
            <person name="Soop K."/>
            <person name="Spirin V."/>
            <person name="Szebenyi C."/>
            <person name="Tomsovsky M."/>
            <person name="Tulloss R.E."/>
            <person name="Uehling J."/>
            <person name="Grigoriev I.V."/>
            <person name="Vagvolgyi C."/>
            <person name="Papp T."/>
            <person name="Martin F.M."/>
            <person name="Miettinen O."/>
            <person name="Hibbett D.S."/>
            <person name="Nagy L.G."/>
        </authorList>
    </citation>
    <scope>NUCLEOTIDE SEQUENCE [LARGE SCALE GENOMIC DNA]</scope>
    <source>
        <strain evidence="4 5">CBS 121175</strain>
    </source>
</reference>
<dbReference type="PROSITE" id="PS51164">
    <property type="entry name" value="CBM1_2"/>
    <property type="match status" value="1"/>
</dbReference>
<dbReference type="GO" id="GO:0030248">
    <property type="term" value="F:cellulose binding"/>
    <property type="evidence" value="ECO:0007669"/>
    <property type="project" value="InterPro"/>
</dbReference>
<dbReference type="EMBL" id="ML210157">
    <property type="protein sequence ID" value="TFK28294.1"/>
    <property type="molecule type" value="Genomic_DNA"/>
</dbReference>
<keyword evidence="5" id="KW-1185">Reference proteome</keyword>
<feature type="domain" description="CBM1" evidence="3">
    <location>
        <begin position="461"/>
        <end position="497"/>
    </location>
</feature>
<dbReference type="SUPFAM" id="SSF50952">
    <property type="entry name" value="Soluble quinoprotein glucose dehydrogenase"/>
    <property type="match status" value="1"/>
</dbReference>
<evidence type="ECO:0000256" key="1">
    <source>
        <dbReference type="ARBA" id="ARBA00022729"/>
    </source>
</evidence>
<dbReference type="AlphaFoldDB" id="A0A5C3L5K7"/>
<dbReference type="SMART" id="SM00236">
    <property type="entry name" value="fCBD"/>
    <property type="match status" value="1"/>
</dbReference>
<dbReference type="GO" id="GO:0005975">
    <property type="term" value="P:carbohydrate metabolic process"/>
    <property type="evidence" value="ECO:0007669"/>
    <property type="project" value="InterPro"/>
</dbReference>